<gene>
    <name evidence="2" type="ordered locus">Clole_0401</name>
</gene>
<keyword evidence="1" id="KW-0472">Membrane</keyword>
<evidence type="ECO:0000313" key="2">
    <source>
        <dbReference type="EMBL" id="ADZ82144.1"/>
    </source>
</evidence>
<keyword evidence="3" id="KW-1185">Reference proteome</keyword>
<feature type="transmembrane region" description="Helical" evidence="1">
    <location>
        <begin position="37"/>
        <end position="56"/>
    </location>
</feature>
<evidence type="ECO:0000256" key="1">
    <source>
        <dbReference type="SAM" id="Phobius"/>
    </source>
</evidence>
<keyword evidence="1" id="KW-0812">Transmembrane</keyword>
<name>F2JKI4_CELLD</name>
<organism evidence="2 3">
    <name type="scientific">Cellulosilyticum lentocellum (strain ATCC 49066 / DSM 5427 / NCIMB 11756 / RHM5)</name>
    <name type="common">Clostridium lentocellum</name>
    <dbReference type="NCBI Taxonomy" id="642492"/>
    <lineage>
        <taxon>Bacteria</taxon>
        <taxon>Bacillati</taxon>
        <taxon>Bacillota</taxon>
        <taxon>Clostridia</taxon>
        <taxon>Lachnospirales</taxon>
        <taxon>Cellulosilyticaceae</taxon>
        <taxon>Cellulosilyticum</taxon>
    </lineage>
</organism>
<keyword evidence="1" id="KW-1133">Transmembrane helix</keyword>
<accession>F2JKI4</accession>
<dbReference type="KEGG" id="cle:Clole_0401"/>
<proteinExistence type="predicted"/>
<evidence type="ECO:0000313" key="3">
    <source>
        <dbReference type="Proteomes" id="UP000008467"/>
    </source>
</evidence>
<feature type="transmembrane region" description="Helical" evidence="1">
    <location>
        <begin position="131"/>
        <end position="153"/>
    </location>
</feature>
<dbReference type="EMBL" id="CP002582">
    <property type="protein sequence ID" value="ADZ82144.1"/>
    <property type="molecule type" value="Genomic_DNA"/>
</dbReference>
<dbReference type="eggNOG" id="ENOG5032UXI">
    <property type="taxonomic scope" value="Bacteria"/>
</dbReference>
<sequence length="222" mass="25627">MNFLKKYLWLISLCIGGFGTLFIWFCLPRQSQIDEWWWLVVKFAVFAFAIIGISFFPNKLRASHLLCCLPFIPFLCYIIPRLSFSGIFGTIQDPVQQGEFYTVLYLLCYPLIMMSIAFAHRMGGGKPGQSIKICLIGITLIFSGLLDLCFNTANGRPLAESLDYAYHIIIIFGRSLTWKEGLIFALCHIPLIVLFIWLPLDKWFEKIGLTEKRTEEKNEWSM</sequence>
<dbReference type="AlphaFoldDB" id="F2JKI4"/>
<dbReference type="Proteomes" id="UP000008467">
    <property type="component" value="Chromosome"/>
</dbReference>
<protein>
    <submittedName>
        <fullName evidence="2">Uncharacterized protein</fullName>
    </submittedName>
</protein>
<dbReference type="RefSeq" id="WP_013655445.1">
    <property type="nucleotide sequence ID" value="NC_015275.1"/>
</dbReference>
<dbReference type="HOGENOM" id="CLU_1243479_0_0_9"/>
<feature type="transmembrane region" description="Helical" evidence="1">
    <location>
        <begin position="63"/>
        <end position="80"/>
    </location>
</feature>
<reference evidence="2 3" key="1">
    <citation type="journal article" date="2011" name="J. Bacteriol.">
        <title>Complete genome sequence of the cellulose-degrading bacterium Cellulosilyticum lentocellum.</title>
        <authorList>
            <consortium name="US DOE Joint Genome Institute"/>
            <person name="Miller D.A."/>
            <person name="Suen G."/>
            <person name="Bruce D."/>
            <person name="Copeland A."/>
            <person name="Cheng J.F."/>
            <person name="Detter C."/>
            <person name="Goodwin L.A."/>
            <person name="Han C.S."/>
            <person name="Hauser L.J."/>
            <person name="Land M.L."/>
            <person name="Lapidus A."/>
            <person name="Lucas S."/>
            <person name="Meincke L."/>
            <person name="Pitluck S."/>
            <person name="Tapia R."/>
            <person name="Teshima H."/>
            <person name="Woyke T."/>
            <person name="Fox B.G."/>
            <person name="Angert E.R."/>
            <person name="Currie C.R."/>
        </authorList>
    </citation>
    <scope>NUCLEOTIDE SEQUENCE [LARGE SCALE GENOMIC DNA]</scope>
    <source>
        <strain evidence="3">ATCC 49066 / DSM 5427 / NCIMB 11756 / RHM5</strain>
    </source>
</reference>
<feature type="transmembrane region" description="Helical" evidence="1">
    <location>
        <begin position="7"/>
        <end position="25"/>
    </location>
</feature>
<feature type="transmembrane region" description="Helical" evidence="1">
    <location>
        <begin position="182"/>
        <end position="200"/>
    </location>
</feature>
<feature type="transmembrane region" description="Helical" evidence="1">
    <location>
        <begin position="100"/>
        <end position="119"/>
    </location>
</feature>
<dbReference type="STRING" id="642492.Clole_0401"/>